<proteinExistence type="predicted"/>
<protein>
    <submittedName>
        <fullName evidence="1">Uncharacterized protein</fullName>
    </submittedName>
</protein>
<sequence length="195" mass="22600">MSEICQICKYPRFAGRVHAWCKEGKNLQKFTVKTLAGDLIVIDIDPADGGMALRQKIYEKHPEFPVMRQALVYKPDGGESSRRIMKASSDDVIGLFIQSDDIEETCAPESYVYDYPGKPTVYKMTYNADDVWADGIGKMQIFSKEVDGKYVWSSVSGSDEWFNSIEEMFEDYRKTYKQITDRQIENLIHLWWVYN</sequence>
<dbReference type="AlphaFoldDB" id="A0A6C0KFN0"/>
<name>A0A6C0KFN0_9ZZZZ</name>
<dbReference type="EMBL" id="MN740872">
    <property type="protein sequence ID" value="QHU16001.1"/>
    <property type="molecule type" value="Genomic_DNA"/>
</dbReference>
<organism evidence="1">
    <name type="scientific">viral metagenome</name>
    <dbReference type="NCBI Taxonomy" id="1070528"/>
    <lineage>
        <taxon>unclassified sequences</taxon>
        <taxon>metagenomes</taxon>
        <taxon>organismal metagenomes</taxon>
    </lineage>
</organism>
<evidence type="ECO:0000313" key="1">
    <source>
        <dbReference type="EMBL" id="QHU16001.1"/>
    </source>
</evidence>
<accession>A0A6C0KFN0</accession>
<reference evidence="1" key="1">
    <citation type="journal article" date="2020" name="Nature">
        <title>Giant virus diversity and host interactions through global metagenomics.</title>
        <authorList>
            <person name="Schulz F."/>
            <person name="Roux S."/>
            <person name="Paez-Espino D."/>
            <person name="Jungbluth S."/>
            <person name="Walsh D.A."/>
            <person name="Denef V.J."/>
            <person name="McMahon K.D."/>
            <person name="Konstantinidis K.T."/>
            <person name="Eloe-Fadrosh E.A."/>
            <person name="Kyrpides N.C."/>
            <person name="Woyke T."/>
        </authorList>
    </citation>
    <scope>NUCLEOTIDE SEQUENCE</scope>
    <source>
        <strain evidence="1">GVMAG-S-3300010158-109</strain>
    </source>
</reference>